<accession>A0A9N9B108</accession>
<evidence type="ECO:0000256" key="2">
    <source>
        <dbReference type="SAM" id="MobiDB-lite"/>
    </source>
</evidence>
<comment type="caution">
    <text evidence="4">The sequence shown here is derived from an EMBL/GenBank/DDBJ whole genome shotgun (WGS) entry which is preliminary data.</text>
</comment>
<evidence type="ECO:0000313" key="4">
    <source>
        <dbReference type="EMBL" id="CAG8546874.1"/>
    </source>
</evidence>
<reference evidence="4" key="1">
    <citation type="submission" date="2021-06" db="EMBL/GenBank/DDBJ databases">
        <authorList>
            <person name="Kallberg Y."/>
            <person name="Tangrot J."/>
            <person name="Rosling A."/>
        </authorList>
    </citation>
    <scope>NUCLEOTIDE SEQUENCE</scope>
    <source>
        <strain evidence="4">FL130A</strain>
    </source>
</reference>
<dbReference type="InterPro" id="IPR008532">
    <property type="entry name" value="NFACT_RNA-bd"/>
</dbReference>
<organism evidence="4 5">
    <name type="scientific">Ambispora leptoticha</name>
    <dbReference type="NCBI Taxonomy" id="144679"/>
    <lineage>
        <taxon>Eukaryota</taxon>
        <taxon>Fungi</taxon>
        <taxon>Fungi incertae sedis</taxon>
        <taxon>Mucoromycota</taxon>
        <taxon>Glomeromycotina</taxon>
        <taxon>Glomeromycetes</taxon>
        <taxon>Archaeosporales</taxon>
        <taxon>Ambisporaceae</taxon>
        <taxon>Ambispora</taxon>
    </lineage>
</organism>
<dbReference type="Pfam" id="PF05670">
    <property type="entry name" value="NFACT-R_1"/>
    <property type="match status" value="1"/>
</dbReference>
<comment type="similarity">
    <text evidence="1">Belongs to the CCDC25 family.</text>
</comment>
<evidence type="ECO:0000313" key="5">
    <source>
        <dbReference type="Proteomes" id="UP000789508"/>
    </source>
</evidence>
<keyword evidence="5" id="KW-1185">Reference proteome</keyword>
<dbReference type="PANTHER" id="PTHR13049">
    <property type="entry name" value="DUF814-RELATED"/>
    <property type="match status" value="1"/>
</dbReference>
<dbReference type="Proteomes" id="UP000789508">
    <property type="component" value="Unassembled WGS sequence"/>
</dbReference>
<protein>
    <submittedName>
        <fullName evidence="4">14651_t:CDS:1</fullName>
    </submittedName>
</protein>
<feature type="domain" description="NFACT RNA-binding" evidence="3">
    <location>
        <begin position="22"/>
        <end position="77"/>
    </location>
</feature>
<dbReference type="EMBL" id="CAJVPS010001672">
    <property type="protein sequence ID" value="CAG8546874.1"/>
    <property type="molecule type" value="Genomic_DNA"/>
</dbReference>
<dbReference type="InterPro" id="IPR039730">
    <property type="entry name" value="Jlp2/Ccd25"/>
</dbReference>
<dbReference type="OrthoDB" id="200398at2759"/>
<dbReference type="PANTHER" id="PTHR13049:SF2">
    <property type="entry name" value="COILED-COIL DOMAIN-CONTAINING PROTEIN 25"/>
    <property type="match status" value="1"/>
</dbReference>
<name>A0A9N9B108_9GLOM</name>
<feature type="non-terminal residue" evidence="4">
    <location>
        <position position="78"/>
    </location>
</feature>
<gene>
    <name evidence="4" type="ORF">ALEPTO_LOCUS5683</name>
</gene>
<evidence type="ECO:0000259" key="3">
    <source>
        <dbReference type="Pfam" id="PF05670"/>
    </source>
</evidence>
<evidence type="ECO:0000256" key="1">
    <source>
        <dbReference type="ARBA" id="ARBA00008998"/>
    </source>
</evidence>
<dbReference type="AlphaFoldDB" id="A0A9N9B108"/>
<feature type="region of interest" description="Disordered" evidence="2">
    <location>
        <begin position="1"/>
        <end position="23"/>
    </location>
</feature>
<proteinExistence type="inferred from homology"/>
<sequence>MNRKLISLINSTTTTPPPTTHQTWDTIPQKLLNDLGQLVKANSIEGVKRPNVVVVYTPWKNLKKTGEMDVGQVSFHNP</sequence>